<evidence type="ECO:0000313" key="5">
    <source>
        <dbReference type="Proteomes" id="UP000319257"/>
    </source>
</evidence>
<dbReference type="PANTHER" id="PTHR43544">
    <property type="entry name" value="SHORT-CHAIN DEHYDROGENASE/REDUCTASE"/>
    <property type="match status" value="1"/>
</dbReference>
<organism evidence="4 5">
    <name type="scientific">Thyridium curvatum</name>
    <dbReference type="NCBI Taxonomy" id="1093900"/>
    <lineage>
        <taxon>Eukaryota</taxon>
        <taxon>Fungi</taxon>
        <taxon>Dikarya</taxon>
        <taxon>Ascomycota</taxon>
        <taxon>Pezizomycotina</taxon>
        <taxon>Sordariomycetes</taxon>
        <taxon>Sordariomycetidae</taxon>
        <taxon>Thyridiales</taxon>
        <taxon>Thyridiaceae</taxon>
        <taxon>Thyridium</taxon>
    </lineage>
</organism>
<dbReference type="Proteomes" id="UP000319257">
    <property type="component" value="Unassembled WGS sequence"/>
</dbReference>
<dbReference type="Pfam" id="PF00106">
    <property type="entry name" value="adh_short"/>
    <property type="match status" value="1"/>
</dbReference>
<proteinExistence type="inferred from homology"/>
<dbReference type="EMBL" id="SKBQ01000026">
    <property type="protein sequence ID" value="TPX14741.1"/>
    <property type="molecule type" value="Genomic_DNA"/>
</dbReference>
<protein>
    <submittedName>
        <fullName evidence="4">Uncharacterized protein</fullName>
    </submittedName>
</protein>
<name>A0A507BCR4_9PEZI</name>
<dbReference type="Gene3D" id="3.40.50.720">
    <property type="entry name" value="NAD(P)-binding Rossmann-like Domain"/>
    <property type="match status" value="1"/>
</dbReference>
<evidence type="ECO:0000256" key="3">
    <source>
        <dbReference type="ARBA" id="ARBA00023002"/>
    </source>
</evidence>
<dbReference type="InterPro" id="IPR036291">
    <property type="entry name" value="NAD(P)-bd_dom_sf"/>
</dbReference>
<dbReference type="PRINTS" id="PR00081">
    <property type="entry name" value="GDHRDH"/>
</dbReference>
<dbReference type="InParanoid" id="A0A507BCR4"/>
<reference evidence="4 5" key="1">
    <citation type="submission" date="2019-06" db="EMBL/GenBank/DDBJ databases">
        <title>Draft genome sequence of the filamentous fungus Phialemoniopsis curvata isolated from diesel fuel.</title>
        <authorList>
            <person name="Varaljay V.A."/>
            <person name="Lyon W.J."/>
            <person name="Crouch A.L."/>
            <person name="Drake C.E."/>
            <person name="Hollomon J.M."/>
            <person name="Nadeau L.J."/>
            <person name="Nunn H.S."/>
            <person name="Stevenson B.S."/>
            <person name="Bojanowski C.L."/>
            <person name="Crookes-Goodson W.J."/>
        </authorList>
    </citation>
    <scope>NUCLEOTIDE SEQUENCE [LARGE SCALE GENOMIC DNA]</scope>
    <source>
        <strain evidence="4 5">D216</strain>
    </source>
</reference>
<dbReference type="GO" id="GO:0016491">
    <property type="term" value="F:oxidoreductase activity"/>
    <property type="evidence" value="ECO:0007669"/>
    <property type="project" value="UniProtKB-KW"/>
</dbReference>
<dbReference type="PANTHER" id="PTHR43544:SF7">
    <property type="entry name" value="NADB-LER2"/>
    <property type="match status" value="1"/>
</dbReference>
<dbReference type="RefSeq" id="XP_030996452.1">
    <property type="nucleotide sequence ID" value="XM_031139624.1"/>
</dbReference>
<dbReference type="InterPro" id="IPR051468">
    <property type="entry name" value="Fungal_SecMetab_SDRs"/>
</dbReference>
<comment type="similarity">
    <text evidence="1">Belongs to the short-chain dehydrogenases/reductases (SDR) family.</text>
</comment>
<evidence type="ECO:0000313" key="4">
    <source>
        <dbReference type="EMBL" id="TPX14741.1"/>
    </source>
</evidence>
<dbReference type="GO" id="GO:0005737">
    <property type="term" value="C:cytoplasm"/>
    <property type="evidence" value="ECO:0007669"/>
    <property type="project" value="TreeGrafter"/>
</dbReference>
<dbReference type="InterPro" id="IPR002347">
    <property type="entry name" value="SDR_fam"/>
</dbReference>
<keyword evidence="2" id="KW-0521">NADP</keyword>
<keyword evidence="5" id="KW-1185">Reference proteome</keyword>
<gene>
    <name evidence="4" type="ORF">E0L32_005136</name>
</gene>
<evidence type="ECO:0000256" key="2">
    <source>
        <dbReference type="ARBA" id="ARBA00022857"/>
    </source>
</evidence>
<dbReference type="AlphaFoldDB" id="A0A507BCR4"/>
<dbReference type="STRING" id="1093900.A0A507BCR4"/>
<accession>A0A507BCR4</accession>
<sequence>MSEIAVQQTVYLITGANKALTDVDIFPGIGRAIVEILLQRPDTIVVAGVRFPNDPTCTSLRELHTGKGSKAFVVELREDKHYKALGETLKSQGIDHLDVVIANAGTSKGFYTVVETPLENVISDFEVNTIGTMKLFQTCWPLYRPKHAQGGKPRKWIVVTSSLGSIGCLDMESMPCASYGLSKAAVNFMTKKIAVEMKDENLAAMCIHPGWVNTEMGRKLAQSLGAPDPALTPEDSARGCLDYIDNLTIETTGKFLYYDGRELPW</sequence>
<evidence type="ECO:0000256" key="1">
    <source>
        <dbReference type="ARBA" id="ARBA00006484"/>
    </source>
</evidence>
<keyword evidence="3" id="KW-0560">Oxidoreductase</keyword>
<dbReference type="GeneID" id="41972583"/>
<dbReference type="FunCoup" id="A0A507BCR4">
    <property type="interactions" value="97"/>
</dbReference>
<comment type="caution">
    <text evidence="4">The sequence shown here is derived from an EMBL/GenBank/DDBJ whole genome shotgun (WGS) entry which is preliminary data.</text>
</comment>
<dbReference type="CDD" id="cd05325">
    <property type="entry name" value="carb_red_sniffer_like_SDR_c"/>
    <property type="match status" value="1"/>
</dbReference>
<dbReference type="OrthoDB" id="7289984at2759"/>
<dbReference type="SUPFAM" id="SSF51735">
    <property type="entry name" value="NAD(P)-binding Rossmann-fold domains"/>
    <property type="match status" value="1"/>
</dbReference>